<evidence type="ECO:0000313" key="4">
    <source>
        <dbReference type="Proteomes" id="UP000466104"/>
    </source>
</evidence>
<sequence>MLAAVLFAATTILVPVFAQASPSPATGTAQAKAIDDCLKADNVWVFVITEDETVLSNQCVDSPASGAEALDKAGVTVQNNKTGLICTMNDHPATCPKTFTGQYWAYYHASGAGAPWEYSQKGADQYKPAAGSIEGWCYNKPKTKSCTPPKLAAGSAEGSSFNLTTAHSTGASSSNNGVMSGPVATIAVIAVIVIVLVAALLVRRRHQS</sequence>
<keyword evidence="4" id="KW-1185">Reference proteome</keyword>
<gene>
    <name evidence="3" type="ORF">FYJ43_08610</name>
</gene>
<keyword evidence="1" id="KW-0472">Membrane</keyword>
<evidence type="ECO:0000313" key="3">
    <source>
        <dbReference type="EMBL" id="MSS46094.1"/>
    </source>
</evidence>
<evidence type="ECO:0000256" key="2">
    <source>
        <dbReference type="SAM" id="SignalP"/>
    </source>
</evidence>
<dbReference type="Proteomes" id="UP000466104">
    <property type="component" value="Unassembled WGS sequence"/>
</dbReference>
<proteinExistence type="predicted"/>
<feature type="chain" id="PRO_5029710637" evidence="2">
    <location>
        <begin position="21"/>
        <end position="208"/>
    </location>
</feature>
<accession>A0A7K0J806</accession>
<dbReference type="EMBL" id="VUMG01000003">
    <property type="protein sequence ID" value="MSS46094.1"/>
    <property type="molecule type" value="Genomic_DNA"/>
</dbReference>
<reference evidence="3 4" key="1">
    <citation type="submission" date="2019-08" db="EMBL/GenBank/DDBJ databases">
        <title>In-depth cultivation of the pig gut microbiome towards novel bacterial diversity and tailored functional studies.</title>
        <authorList>
            <person name="Wylensek D."/>
            <person name="Hitch T.C.A."/>
            <person name="Clavel T."/>
        </authorList>
    </citation>
    <scope>NUCLEOTIDE SEQUENCE [LARGE SCALE GENOMIC DNA]</scope>
    <source>
        <strain evidence="3 4">WCA-380-WT-3A</strain>
    </source>
</reference>
<keyword evidence="1" id="KW-0812">Transmembrane</keyword>
<evidence type="ECO:0000256" key="1">
    <source>
        <dbReference type="SAM" id="Phobius"/>
    </source>
</evidence>
<name>A0A7K0J806_9ACTN</name>
<protein>
    <submittedName>
        <fullName evidence="3">Uncharacterized protein</fullName>
    </submittedName>
</protein>
<comment type="caution">
    <text evidence="3">The sequence shown here is derived from an EMBL/GenBank/DDBJ whole genome shotgun (WGS) entry which is preliminary data.</text>
</comment>
<keyword evidence="1" id="KW-1133">Transmembrane helix</keyword>
<feature type="transmembrane region" description="Helical" evidence="1">
    <location>
        <begin position="183"/>
        <end position="202"/>
    </location>
</feature>
<dbReference type="AlphaFoldDB" id="A0A7K0J806"/>
<feature type="signal peptide" evidence="2">
    <location>
        <begin position="1"/>
        <end position="20"/>
    </location>
</feature>
<keyword evidence="2" id="KW-0732">Signal</keyword>
<organism evidence="3 4">
    <name type="scientific">Cutibacterium porci</name>
    <dbReference type="NCBI Taxonomy" id="2605781"/>
    <lineage>
        <taxon>Bacteria</taxon>
        <taxon>Bacillati</taxon>
        <taxon>Actinomycetota</taxon>
        <taxon>Actinomycetes</taxon>
        <taxon>Propionibacteriales</taxon>
        <taxon>Propionibacteriaceae</taxon>
        <taxon>Cutibacterium</taxon>
    </lineage>
</organism>